<dbReference type="GO" id="GO:0005576">
    <property type="term" value="C:extracellular region"/>
    <property type="evidence" value="ECO:0007669"/>
    <property type="project" value="UniProtKB-SubCell"/>
</dbReference>
<comment type="cofactor">
    <cofactor evidence="18 21">
        <name>heme b</name>
        <dbReference type="ChEBI" id="CHEBI:60344"/>
    </cofactor>
    <text evidence="18 21">Binds 1 heme b (iron(II)-protoporphyrin IX) group per subunit.</text>
</comment>
<feature type="binding site" evidence="18">
    <location>
        <position position="245"/>
    </location>
    <ligand>
        <name>Ca(2+)</name>
        <dbReference type="ChEBI" id="CHEBI:29108"/>
        <label>2</label>
    </ligand>
</feature>
<proteinExistence type="inferred from homology"/>
<dbReference type="FunFam" id="1.10.520.10:FF:000001">
    <property type="entry name" value="Peroxidase"/>
    <property type="match status" value="1"/>
</dbReference>
<evidence type="ECO:0000256" key="16">
    <source>
        <dbReference type="PIRSR" id="PIRSR600823-1"/>
    </source>
</evidence>
<evidence type="ECO:0000256" key="17">
    <source>
        <dbReference type="PIRSR" id="PIRSR600823-2"/>
    </source>
</evidence>
<reference evidence="23 24" key="1">
    <citation type="journal article" date="2015" name="Proc. Natl. Acad. Sci. U.S.A.">
        <title>The resurrection genome of Boea hygrometrica: A blueprint for survival of dehydration.</title>
        <authorList>
            <person name="Xiao L."/>
            <person name="Yang G."/>
            <person name="Zhang L."/>
            <person name="Yang X."/>
            <person name="Zhao S."/>
            <person name="Ji Z."/>
            <person name="Zhou Q."/>
            <person name="Hu M."/>
            <person name="Wang Y."/>
            <person name="Chen M."/>
            <person name="Xu Y."/>
            <person name="Jin H."/>
            <person name="Xiao X."/>
            <person name="Hu G."/>
            <person name="Bao F."/>
            <person name="Hu Y."/>
            <person name="Wan P."/>
            <person name="Li L."/>
            <person name="Deng X."/>
            <person name="Kuang T."/>
            <person name="Xiang C."/>
            <person name="Zhu J.K."/>
            <person name="Oliver M.J."/>
            <person name="He Y."/>
        </authorList>
    </citation>
    <scope>NUCLEOTIDE SEQUENCE [LARGE SCALE GENOMIC DNA]</scope>
    <source>
        <strain evidence="24">cv. XS01</strain>
    </source>
</reference>
<dbReference type="InterPro" id="IPR019793">
    <property type="entry name" value="Peroxidases_heam-ligand_BS"/>
</dbReference>
<evidence type="ECO:0000313" key="23">
    <source>
        <dbReference type="EMBL" id="KZV40318.1"/>
    </source>
</evidence>
<feature type="binding site" evidence="18">
    <location>
        <position position="78"/>
    </location>
    <ligand>
        <name>Ca(2+)</name>
        <dbReference type="ChEBI" id="CHEBI:29108"/>
        <label>1</label>
    </ligand>
</feature>
<dbReference type="SUPFAM" id="SSF48113">
    <property type="entry name" value="Heme-dependent peroxidases"/>
    <property type="match status" value="1"/>
</dbReference>
<dbReference type="FunFam" id="1.10.420.10:FF:000008">
    <property type="entry name" value="Peroxidase"/>
    <property type="match status" value="1"/>
</dbReference>
<dbReference type="Gene3D" id="1.10.420.10">
    <property type="entry name" value="Peroxidase, domain 2"/>
    <property type="match status" value="1"/>
</dbReference>
<dbReference type="InterPro" id="IPR019794">
    <property type="entry name" value="Peroxidases_AS"/>
</dbReference>
<evidence type="ECO:0000256" key="19">
    <source>
        <dbReference type="PIRSR" id="PIRSR600823-4"/>
    </source>
</evidence>
<feature type="binding site" evidence="18">
    <location>
        <position position="76"/>
    </location>
    <ligand>
        <name>Ca(2+)</name>
        <dbReference type="ChEBI" id="CHEBI:29108"/>
        <label>1</label>
    </ligand>
</feature>
<evidence type="ECO:0000259" key="22">
    <source>
        <dbReference type="PROSITE" id="PS50873"/>
    </source>
</evidence>
<dbReference type="PRINTS" id="PR00461">
    <property type="entry name" value="PLPEROXIDASE"/>
</dbReference>
<evidence type="ECO:0000256" key="10">
    <source>
        <dbReference type="ARBA" id="ARBA00022837"/>
    </source>
</evidence>
<name>A0A2Z7C383_9LAMI</name>
<feature type="chain" id="PRO_5016195071" description="Peroxidase" evidence="21">
    <location>
        <begin position="26"/>
        <end position="329"/>
    </location>
</feature>
<evidence type="ECO:0000256" key="2">
    <source>
        <dbReference type="ARBA" id="ARBA00002322"/>
    </source>
</evidence>
<feature type="binding site" evidence="18">
    <location>
        <position position="74"/>
    </location>
    <ligand>
        <name>Ca(2+)</name>
        <dbReference type="ChEBI" id="CHEBI:29108"/>
        <label>1</label>
    </ligand>
</feature>
<dbReference type="PRINTS" id="PR00458">
    <property type="entry name" value="PEROXIDASE"/>
</dbReference>
<dbReference type="InterPro" id="IPR010255">
    <property type="entry name" value="Haem_peroxidase_sf"/>
</dbReference>
<feature type="binding site" evidence="17">
    <location>
        <position position="164"/>
    </location>
    <ligand>
        <name>substrate</name>
    </ligand>
</feature>
<comment type="subcellular location">
    <subcellularLocation>
        <location evidence="21">Secreted</location>
    </subcellularLocation>
</comment>
<dbReference type="EMBL" id="KV000449">
    <property type="protein sequence ID" value="KZV40318.1"/>
    <property type="molecule type" value="Genomic_DNA"/>
</dbReference>
<keyword evidence="11 21" id="KW-0560">Oxidoreductase</keyword>
<keyword evidence="8 18" id="KW-0479">Metal-binding</keyword>
<dbReference type="InterPro" id="IPR033905">
    <property type="entry name" value="Secretory_peroxidase"/>
</dbReference>
<feature type="disulfide bond" evidence="20">
    <location>
        <begin position="37"/>
        <end position="116"/>
    </location>
</feature>
<evidence type="ECO:0000256" key="1">
    <source>
        <dbReference type="ARBA" id="ARBA00000189"/>
    </source>
</evidence>
<dbReference type="PANTHER" id="PTHR31235">
    <property type="entry name" value="PEROXIDASE 25-RELATED"/>
    <property type="match status" value="1"/>
</dbReference>
<dbReference type="Pfam" id="PF00141">
    <property type="entry name" value="peroxidase"/>
    <property type="match status" value="1"/>
</dbReference>
<keyword evidence="7 21" id="KW-0349">Heme</keyword>
<dbReference type="EC" id="1.11.1.7" evidence="4 21"/>
<comment type="similarity">
    <text evidence="3">Belongs to the peroxidase family. Ascorbate peroxidase subfamily.</text>
</comment>
<dbReference type="GO" id="GO:0042744">
    <property type="term" value="P:hydrogen peroxide catabolic process"/>
    <property type="evidence" value="ECO:0007669"/>
    <property type="project" value="UniProtKB-KW"/>
</dbReference>
<feature type="binding site" evidence="18">
    <location>
        <position position="72"/>
    </location>
    <ligand>
        <name>Ca(2+)</name>
        <dbReference type="ChEBI" id="CHEBI:29108"/>
        <label>1</label>
    </ligand>
</feature>
<dbReference type="InterPro" id="IPR002016">
    <property type="entry name" value="Haem_peroxidase"/>
</dbReference>
<dbReference type="OrthoDB" id="2113341at2759"/>
<comment type="similarity">
    <text evidence="21">Belongs to the peroxidase family. Classical plant (class III) peroxidase subfamily.</text>
</comment>
<keyword evidence="12 18" id="KW-0408">Iron</keyword>
<protein>
    <recommendedName>
        <fullName evidence="4 21">Peroxidase</fullName>
        <ecNumber evidence="4 21">1.11.1.7</ecNumber>
    </recommendedName>
</protein>
<keyword evidence="10 18" id="KW-0106">Calcium</keyword>
<evidence type="ECO:0000256" key="21">
    <source>
        <dbReference type="RuleBase" id="RU362060"/>
    </source>
</evidence>
<gene>
    <name evidence="23" type="ORF">F511_27404</name>
</gene>
<evidence type="ECO:0000256" key="12">
    <source>
        <dbReference type="ARBA" id="ARBA00023004"/>
    </source>
</evidence>
<evidence type="ECO:0000256" key="4">
    <source>
        <dbReference type="ARBA" id="ARBA00012313"/>
    </source>
</evidence>
<feature type="signal peptide" evidence="21">
    <location>
        <begin position="1"/>
        <end position="25"/>
    </location>
</feature>
<feature type="binding site" evidence="18">
    <location>
        <position position="69"/>
    </location>
    <ligand>
        <name>Ca(2+)</name>
        <dbReference type="ChEBI" id="CHEBI:29108"/>
        <label>1</label>
    </ligand>
</feature>
<feature type="binding site" evidence="18">
    <location>
        <position position="253"/>
    </location>
    <ligand>
        <name>Ca(2+)</name>
        <dbReference type="ChEBI" id="CHEBI:29108"/>
        <label>2</label>
    </ligand>
</feature>
<evidence type="ECO:0000256" key="5">
    <source>
        <dbReference type="ARBA" id="ARBA00022525"/>
    </source>
</evidence>
<dbReference type="CDD" id="cd00693">
    <property type="entry name" value="secretory_peroxidase"/>
    <property type="match status" value="1"/>
</dbReference>
<keyword evidence="9 21" id="KW-0732">Signal</keyword>
<dbReference type="GO" id="GO:0140825">
    <property type="term" value="F:lactoperoxidase activity"/>
    <property type="evidence" value="ECO:0007669"/>
    <property type="project" value="UniProtKB-EC"/>
</dbReference>
<feature type="binding site" description="axial binding residue" evidence="18">
    <location>
        <position position="194"/>
    </location>
    <ligand>
        <name>heme b</name>
        <dbReference type="ChEBI" id="CHEBI:60344"/>
    </ligand>
    <ligandPart>
        <name>Fe</name>
        <dbReference type="ChEBI" id="CHEBI:18248"/>
    </ligandPart>
</feature>
<organism evidence="23 24">
    <name type="scientific">Dorcoceras hygrometricum</name>
    <dbReference type="NCBI Taxonomy" id="472368"/>
    <lineage>
        <taxon>Eukaryota</taxon>
        <taxon>Viridiplantae</taxon>
        <taxon>Streptophyta</taxon>
        <taxon>Embryophyta</taxon>
        <taxon>Tracheophyta</taxon>
        <taxon>Spermatophyta</taxon>
        <taxon>Magnoliopsida</taxon>
        <taxon>eudicotyledons</taxon>
        <taxon>Gunneridae</taxon>
        <taxon>Pentapetalae</taxon>
        <taxon>asterids</taxon>
        <taxon>lamiids</taxon>
        <taxon>Lamiales</taxon>
        <taxon>Gesneriaceae</taxon>
        <taxon>Didymocarpoideae</taxon>
        <taxon>Trichosporeae</taxon>
        <taxon>Loxocarpinae</taxon>
        <taxon>Dorcoceras</taxon>
    </lineage>
</organism>
<feature type="binding site" evidence="18">
    <location>
        <position position="195"/>
    </location>
    <ligand>
        <name>Ca(2+)</name>
        <dbReference type="ChEBI" id="CHEBI:29108"/>
        <label>2</label>
    </ligand>
</feature>
<evidence type="ECO:0000256" key="6">
    <source>
        <dbReference type="ARBA" id="ARBA00022559"/>
    </source>
</evidence>
<dbReference type="Gene3D" id="1.10.520.10">
    <property type="match status" value="1"/>
</dbReference>
<evidence type="ECO:0000256" key="9">
    <source>
        <dbReference type="ARBA" id="ARBA00022729"/>
    </source>
</evidence>
<dbReference type="PROSITE" id="PS50873">
    <property type="entry name" value="PEROXIDASE_4"/>
    <property type="match status" value="1"/>
</dbReference>
<dbReference type="PROSITE" id="PS00435">
    <property type="entry name" value="PEROXIDASE_1"/>
    <property type="match status" value="1"/>
</dbReference>
<evidence type="ECO:0000256" key="8">
    <source>
        <dbReference type="ARBA" id="ARBA00022723"/>
    </source>
</evidence>
<feature type="active site" description="Proton acceptor" evidence="16">
    <location>
        <position position="68"/>
    </location>
</feature>
<feature type="disulfide bond" evidence="20">
    <location>
        <begin position="122"/>
        <end position="323"/>
    </location>
</feature>
<comment type="cofactor">
    <cofactor evidence="18 21">
        <name>Ca(2+)</name>
        <dbReference type="ChEBI" id="CHEBI:29108"/>
    </cofactor>
    <text evidence="18 21">Binds 2 calcium ions per subunit.</text>
</comment>
<evidence type="ECO:0000256" key="11">
    <source>
        <dbReference type="ARBA" id="ARBA00023002"/>
    </source>
</evidence>
<keyword evidence="14" id="KW-0325">Glycoprotein</keyword>
<dbReference type="Proteomes" id="UP000250235">
    <property type="component" value="Unassembled WGS sequence"/>
</dbReference>
<keyword evidence="24" id="KW-1185">Reference proteome</keyword>
<dbReference type="AlphaFoldDB" id="A0A2Z7C383"/>
<evidence type="ECO:0000256" key="14">
    <source>
        <dbReference type="ARBA" id="ARBA00023180"/>
    </source>
</evidence>
<feature type="binding site" evidence="18">
    <location>
        <position position="90"/>
    </location>
    <ligand>
        <name>Ca(2+)</name>
        <dbReference type="ChEBI" id="CHEBI:29108"/>
        <label>1</label>
    </ligand>
</feature>
<feature type="site" description="Transition state stabilizer" evidence="19">
    <location>
        <position position="64"/>
    </location>
</feature>
<keyword evidence="13 20" id="KW-1015">Disulfide bond</keyword>
<dbReference type="InterPro" id="IPR000823">
    <property type="entry name" value="Peroxidase_pln"/>
</dbReference>
<evidence type="ECO:0000256" key="7">
    <source>
        <dbReference type="ARBA" id="ARBA00022617"/>
    </source>
</evidence>
<evidence type="ECO:0000256" key="18">
    <source>
        <dbReference type="PIRSR" id="PIRSR600823-3"/>
    </source>
</evidence>
<dbReference type="GO" id="GO:0006979">
    <property type="term" value="P:response to oxidative stress"/>
    <property type="evidence" value="ECO:0007669"/>
    <property type="project" value="UniProtKB-UniRule"/>
</dbReference>
<dbReference type="GO" id="GO:0020037">
    <property type="term" value="F:heme binding"/>
    <property type="evidence" value="ECO:0007669"/>
    <property type="project" value="UniProtKB-UniRule"/>
</dbReference>
<sequence length="329" mass="35825">MATNVIPKLVSTFVVVFILVQQANAQNLTEGYYKKTCPSLEKIVYDVVYRYVHHVPGFAAALLRMHFHDCFVRGCDASVLIKSTPNNTAERDSIPNASLRGFEVIDAVKAAVEKKCRRTVSCADILALSTRDAVTVIGGPSWPVPLGRKDGRISVALEALLNLPPPFFNATQLIAAFAAKNLTVKDLVVLSGGHTIGISHCSSITTRIYNFTGIGDFDPALDPAYVRTLKRLCPPPKVNNTVEMDPKSSKSFDVNYYNTLVQNKGLFQSDAALLNNSETNAYVRSHVASSSASSFFKDFADSMVKMGKIEVLTGSAGEIRLKCSVINKN</sequence>
<dbReference type="PROSITE" id="PS00436">
    <property type="entry name" value="PEROXIDASE_2"/>
    <property type="match status" value="1"/>
</dbReference>
<comment type="function">
    <text evidence="2">Removal of H(2)O(2), oxidation of toxic reductants, biosynthesis and degradation of lignin, suberization, auxin catabolism, response to environmental stresses such as wounding, pathogen attack and oxidative stress. These functions might be dependent on each isozyme/isoform in each plant tissue.</text>
</comment>
<keyword evidence="6 21" id="KW-0575">Peroxidase</keyword>
<feature type="domain" description="Plant heme peroxidase family profile" evidence="22">
    <location>
        <begin position="27"/>
        <end position="327"/>
    </location>
</feature>
<keyword evidence="5 21" id="KW-0964">Secreted</keyword>
<feature type="disulfide bond" evidence="20">
    <location>
        <begin position="70"/>
        <end position="75"/>
    </location>
</feature>
<evidence type="ECO:0000256" key="3">
    <source>
        <dbReference type="ARBA" id="ARBA00006873"/>
    </source>
</evidence>
<dbReference type="GO" id="GO:0046872">
    <property type="term" value="F:metal ion binding"/>
    <property type="evidence" value="ECO:0007669"/>
    <property type="project" value="UniProtKB-UniRule"/>
</dbReference>
<evidence type="ECO:0000256" key="15">
    <source>
        <dbReference type="ARBA" id="ARBA00023324"/>
    </source>
</evidence>
<accession>A0A2Z7C383</accession>
<evidence type="ECO:0000313" key="24">
    <source>
        <dbReference type="Proteomes" id="UP000250235"/>
    </source>
</evidence>
<evidence type="ECO:0000256" key="13">
    <source>
        <dbReference type="ARBA" id="ARBA00023157"/>
    </source>
</evidence>
<feature type="disulfide bond" evidence="20">
    <location>
        <begin position="201"/>
        <end position="233"/>
    </location>
</feature>
<evidence type="ECO:0000256" key="20">
    <source>
        <dbReference type="PIRSR" id="PIRSR600823-5"/>
    </source>
</evidence>
<keyword evidence="15 21" id="KW-0376">Hydrogen peroxide</keyword>
<comment type="catalytic activity">
    <reaction evidence="1 21">
        <text>2 a phenolic donor + H2O2 = 2 a phenolic radical donor + 2 H2O</text>
        <dbReference type="Rhea" id="RHEA:56136"/>
        <dbReference type="ChEBI" id="CHEBI:15377"/>
        <dbReference type="ChEBI" id="CHEBI:16240"/>
        <dbReference type="ChEBI" id="CHEBI:139520"/>
        <dbReference type="ChEBI" id="CHEBI:139521"/>
        <dbReference type="EC" id="1.11.1.7"/>
    </reaction>
</comment>